<evidence type="ECO:0008006" key="3">
    <source>
        <dbReference type="Google" id="ProtNLM"/>
    </source>
</evidence>
<accession>A0ABW1G626</accession>
<keyword evidence="2" id="KW-1185">Reference proteome</keyword>
<dbReference type="EMBL" id="JBHSQJ010000075">
    <property type="protein sequence ID" value="MFC5909251.1"/>
    <property type="molecule type" value="Genomic_DNA"/>
</dbReference>
<evidence type="ECO:0000313" key="2">
    <source>
        <dbReference type="Proteomes" id="UP001596174"/>
    </source>
</evidence>
<dbReference type="Proteomes" id="UP001596174">
    <property type="component" value="Unassembled WGS sequence"/>
</dbReference>
<gene>
    <name evidence="1" type="ORF">ACFP3V_18760</name>
</gene>
<evidence type="ECO:0000313" key="1">
    <source>
        <dbReference type="EMBL" id="MFC5909251.1"/>
    </source>
</evidence>
<name>A0ABW1G626_9ACTN</name>
<protein>
    <recommendedName>
        <fullName evidence="3">PARP-type domain-containing protein</fullName>
    </recommendedName>
</protein>
<reference evidence="2" key="1">
    <citation type="journal article" date="2019" name="Int. J. Syst. Evol. Microbiol.">
        <title>The Global Catalogue of Microorganisms (GCM) 10K type strain sequencing project: providing services to taxonomists for standard genome sequencing and annotation.</title>
        <authorList>
            <consortium name="The Broad Institute Genomics Platform"/>
            <consortium name="The Broad Institute Genome Sequencing Center for Infectious Disease"/>
            <person name="Wu L."/>
            <person name="Ma J."/>
        </authorList>
    </citation>
    <scope>NUCLEOTIDE SEQUENCE [LARGE SCALE GENOMIC DNA]</scope>
    <source>
        <strain evidence="2">JCM 4816</strain>
    </source>
</reference>
<sequence>MNPDPTCCFCSRVIDLGQDGAATVLRLGPVDPGPGGQVRQRAYAHSSCLRERVHPSIDLWWEL</sequence>
<organism evidence="1 2">
    <name type="scientific">Streptacidiphilus monticola</name>
    <dbReference type="NCBI Taxonomy" id="2161674"/>
    <lineage>
        <taxon>Bacteria</taxon>
        <taxon>Bacillati</taxon>
        <taxon>Actinomycetota</taxon>
        <taxon>Actinomycetes</taxon>
        <taxon>Kitasatosporales</taxon>
        <taxon>Streptomycetaceae</taxon>
        <taxon>Streptacidiphilus</taxon>
    </lineage>
</organism>
<comment type="caution">
    <text evidence="1">The sequence shown here is derived from an EMBL/GenBank/DDBJ whole genome shotgun (WGS) entry which is preliminary data.</text>
</comment>
<dbReference type="RefSeq" id="WP_380584870.1">
    <property type="nucleotide sequence ID" value="NZ_JBHSQJ010000075.1"/>
</dbReference>
<proteinExistence type="predicted"/>